<comment type="similarity">
    <text evidence="1 5">Belongs to the DNA mismatch repair MutL/HexB family.</text>
</comment>
<feature type="compositionally biased region" description="Polar residues" evidence="6">
    <location>
        <begin position="369"/>
        <end position="398"/>
    </location>
</feature>
<evidence type="ECO:0000313" key="9">
    <source>
        <dbReference type="Proteomes" id="UP000601768"/>
    </source>
</evidence>
<dbReference type="GO" id="GO:0004519">
    <property type="term" value="F:endonuclease activity"/>
    <property type="evidence" value="ECO:0007669"/>
    <property type="project" value="UniProtKB-KW"/>
</dbReference>
<dbReference type="CDD" id="cd16926">
    <property type="entry name" value="HATPase_MutL-MLH-PMS-like"/>
    <property type="match status" value="1"/>
</dbReference>
<evidence type="ECO:0000313" key="8">
    <source>
        <dbReference type="EMBL" id="MBC3765837.1"/>
    </source>
</evidence>
<keyword evidence="8" id="KW-0540">Nuclease</keyword>
<evidence type="ECO:0000256" key="5">
    <source>
        <dbReference type="HAMAP-Rule" id="MF_00149"/>
    </source>
</evidence>
<dbReference type="InterPro" id="IPR014790">
    <property type="entry name" value="MutL_C"/>
</dbReference>
<dbReference type="GO" id="GO:0140664">
    <property type="term" value="F:ATP-dependent DNA damage sensor activity"/>
    <property type="evidence" value="ECO:0007669"/>
    <property type="project" value="InterPro"/>
</dbReference>
<dbReference type="Gene3D" id="3.30.565.10">
    <property type="entry name" value="Histidine kinase-like ATPase, C-terminal domain"/>
    <property type="match status" value="1"/>
</dbReference>
<organism evidence="8 9">
    <name type="scientific">Neptunicella marina</name>
    <dbReference type="NCBI Taxonomy" id="2125989"/>
    <lineage>
        <taxon>Bacteria</taxon>
        <taxon>Pseudomonadati</taxon>
        <taxon>Pseudomonadota</taxon>
        <taxon>Gammaproteobacteria</taxon>
        <taxon>Alteromonadales</taxon>
        <taxon>Alteromonadaceae</taxon>
        <taxon>Neptunicella</taxon>
    </lineage>
</organism>
<comment type="caution">
    <text evidence="8">The sequence shown here is derived from an EMBL/GenBank/DDBJ whole genome shotgun (WGS) entry which is preliminary data.</text>
</comment>
<dbReference type="CDD" id="cd03482">
    <property type="entry name" value="MutL_Trans_MutL"/>
    <property type="match status" value="1"/>
</dbReference>
<dbReference type="InterPro" id="IPR014762">
    <property type="entry name" value="DNA_mismatch_repair_CS"/>
</dbReference>
<dbReference type="SUPFAM" id="SSF55874">
    <property type="entry name" value="ATPase domain of HSP90 chaperone/DNA topoisomerase II/histidine kinase"/>
    <property type="match status" value="1"/>
</dbReference>
<gene>
    <name evidence="5 8" type="primary">mutL</name>
    <name evidence="8" type="ORF">H8B19_08105</name>
</gene>
<evidence type="ECO:0000256" key="6">
    <source>
        <dbReference type="SAM" id="MobiDB-lite"/>
    </source>
</evidence>
<dbReference type="InterPro" id="IPR002099">
    <property type="entry name" value="MutL/Mlh/PMS"/>
</dbReference>
<dbReference type="EMBL" id="JACNEP010000005">
    <property type="protein sequence ID" value="MBC3765837.1"/>
    <property type="molecule type" value="Genomic_DNA"/>
</dbReference>
<dbReference type="Pfam" id="PF13589">
    <property type="entry name" value="HATPase_c_3"/>
    <property type="match status" value="1"/>
</dbReference>
<dbReference type="PANTHER" id="PTHR10073">
    <property type="entry name" value="DNA MISMATCH REPAIR PROTEIN MLH, PMS, MUTL"/>
    <property type="match status" value="1"/>
</dbReference>
<dbReference type="Pfam" id="PF08676">
    <property type="entry name" value="MutL_C"/>
    <property type="match status" value="1"/>
</dbReference>
<sequence>MPIKLLPAMLANQIAAGEVVERPASVVKELVENSLDAGATEIEIAIEKGGHKRILIRDNGSGIAKDELELALSRHATSKISTLDDLEHIASLGFRGEALASISSVSRLTLTSKPADQDNAWQAHTEGRDQLVQIQPAAHPDGTSIDVEDLFFNTPARRKFLRAEKTEFMHIEEVVKRIALSHFGVQFVLKHNGKTIKRFAKASTDNQQQKRLAQICGNQFSDNLIALNSAYQDIKLDGWVTLSAQENNAQAVNFFYINGRVMRDKLIFHALKQACFEHTGLEQLPDFVLYLHIDPEQIDVNVHPAKHEVRFHQSRIVHDFVYRAMCDAFTQTPETTKSEQHYVGDVSAADYSTAKPLAEPSHDYIRPLQTHSGSASLTNNRYSSGSPGRTSGYSSPAPSSKAMAGFQQLMPAKAENQASQWLFAGQRFIVFNNPGLSAVDLFDLAKLKLEQDRKQQSLVSQPLLMPISLQCSDTPQQAALKVDSLADFGIVLQFFNHKLMLKQVPALLRQANWTAFLQQLCNTPDTRFDDNQYLWLWLRQNDVTFSQQQANQLWHWLFEHFGDQASTTLSKLQFLIDLPSGKVRHD</sequence>
<dbReference type="InterPro" id="IPR042121">
    <property type="entry name" value="MutL_C_regsub"/>
</dbReference>
<dbReference type="InterPro" id="IPR020667">
    <property type="entry name" value="DNA_mismatch_repair_MutL"/>
</dbReference>
<dbReference type="RefSeq" id="WP_186506300.1">
    <property type="nucleotide sequence ID" value="NZ_JACNEP010000005.1"/>
</dbReference>
<keyword evidence="3 5" id="KW-0227">DNA damage</keyword>
<proteinExistence type="inferred from homology"/>
<dbReference type="InterPro" id="IPR036890">
    <property type="entry name" value="HATPase_C_sf"/>
</dbReference>
<dbReference type="GO" id="GO:0005524">
    <property type="term" value="F:ATP binding"/>
    <property type="evidence" value="ECO:0007669"/>
    <property type="project" value="InterPro"/>
</dbReference>
<evidence type="ECO:0000256" key="2">
    <source>
        <dbReference type="ARBA" id="ARBA00021975"/>
    </source>
</evidence>
<dbReference type="Proteomes" id="UP000601768">
    <property type="component" value="Unassembled WGS sequence"/>
</dbReference>
<keyword evidence="8" id="KW-0378">Hydrolase</keyword>
<name>A0A8J6IU51_9ALTE</name>
<feature type="region of interest" description="Disordered" evidence="6">
    <location>
        <begin position="364"/>
        <end position="399"/>
    </location>
</feature>
<dbReference type="InterPro" id="IPR037198">
    <property type="entry name" value="MutL_C_sf"/>
</dbReference>
<dbReference type="InterPro" id="IPR020568">
    <property type="entry name" value="Ribosomal_Su5_D2-typ_SF"/>
</dbReference>
<keyword evidence="4 5" id="KW-0234">DNA repair</keyword>
<evidence type="ECO:0000259" key="7">
    <source>
        <dbReference type="SMART" id="SM01340"/>
    </source>
</evidence>
<dbReference type="GO" id="GO:0016887">
    <property type="term" value="F:ATP hydrolysis activity"/>
    <property type="evidence" value="ECO:0007669"/>
    <property type="project" value="InterPro"/>
</dbReference>
<evidence type="ECO:0000256" key="4">
    <source>
        <dbReference type="ARBA" id="ARBA00023204"/>
    </source>
</evidence>
<dbReference type="Pfam" id="PF01119">
    <property type="entry name" value="DNA_mis_repair"/>
    <property type="match status" value="1"/>
</dbReference>
<dbReference type="InterPro" id="IPR038973">
    <property type="entry name" value="MutL/Mlh/Pms-like"/>
</dbReference>
<dbReference type="Gene3D" id="3.30.1370.100">
    <property type="entry name" value="MutL, C-terminal domain, regulatory subdomain"/>
    <property type="match status" value="1"/>
</dbReference>
<feature type="domain" description="DNA mismatch repair protein S5" evidence="7">
    <location>
        <begin position="212"/>
        <end position="330"/>
    </location>
</feature>
<dbReference type="NCBIfam" id="TIGR00585">
    <property type="entry name" value="mutl"/>
    <property type="match status" value="1"/>
</dbReference>
<keyword evidence="8" id="KW-0255">Endonuclease</keyword>
<comment type="function">
    <text evidence="5">This protein is involved in the repair of mismatches in DNA. It is required for dam-dependent methyl-directed DNA mismatch repair. May act as a 'molecular matchmaker', a protein that promotes the formation of a stable complex between two or more DNA-binding proteins in an ATP-dependent manner without itself being part of a final effector complex.</text>
</comment>
<dbReference type="HAMAP" id="MF_00149">
    <property type="entry name" value="DNA_mis_repair"/>
    <property type="match status" value="1"/>
</dbReference>
<reference evidence="8" key="2">
    <citation type="submission" date="2020-08" db="EMBL/GenBank/DDBJ databases">
        <authorList>
            <person name="Lai Q."/>
        </authorList>
    </citation>
    <scope>NUCLEOTIDE SEQUENCE</scope>
    <source>
        <strain evidence="8">S27-2</strain>
    </source>
</reference>
<dbReference type="InterPro" id="IPR013507">
    <property type="entry name" value="DNA_mismatch_S5_2-like"/>
</dbReference>
<dbReference type="GO" id="GO:0006298">
    <property type="term" value="P:mismatch repair"/>
    <property type="evidence" value="ECO:0007669"/>
    <property type="project" value="UniProtKB-UniRule"/>
</dbReference>
<evidence type="ECO:0000256" key="3">
    <source>
        <dbReference type="ARBA" id="ARBA00022763"/>
    </source>
</evidence>
<dbReference type="GO" id="GO:0032300">
    <property type="term" value="C:mismatch repair complex"/>
    <property type="evidence" value="ECO:0007669"/>
    <property type="project" value="InterPro"/>
</dbReference>
<dbReference type="Gene3D" id="3.30.230.10">
    <property type="match status" value="1"/>
</dbReference>
<protein>
    <recommendedName>
        <fullName evidence="2 5">DNA mismatch repair protein MutL</fullName>
    </recommendedName>
</protein>
<reference evidence="8" key="1">
    <citation type="journal article" date="2018" name="Int. J. Syst. Evol. Microbiol.">
        <title>Neptunicella marina gen. nov., sp. nov., isolated from surface seawater.</title>
        <authorList>
            <person name="Liu X."/>
            <person name="Lai Q."/>
            <person name="Du Y."/>
            <person name="Zhang X."/>
            <person name="Liu Z."/>
            <person name="Sun F."/>
            <person name="Shao Z."/>
        </authorList>
    </citation>
    <scope>NUCLEOTIDE SEQUENCE</scope>
    <source>
        <strain evidence="8">S27-2</strain>
    </source>
</reference>
<dbReference type="InterPro" id="IPR014721">
    <property type="entry name" value="Ribsml_uS5_D2-typ_fold_subgr"/>
</dbReference>
<dbReference type="PROSITE" id="PS00058">
    <property type="entry name" value="DNA_MISMATCH_REPAIR_1"/>
    <property type="match status" value="1"/>
</dbReference>
<dbReference type="GO" id="GO:0030983">
    <property type="term" value="F:mismatched DNA binding"/>
    <property type="evidence" value="ECO:0007669"/>
    <property type="project" value="InterPro"/>
</dbReference>
<evidence type="ECO:0000256" key="1">
    <source>
        <dbReference type="ARBA" id="ARBA00006082"/>
    </source>
</evidence>
<dbReference type="PANTHER" id="PTHR10073:SF12">
    <property type="entry name" value="DNA MISMATCH REPAIR PROTEIN MLH1"/>
    <property type="match status" value="1"/>
</dbReference>
<accession>A0A8J6IU51</accession>
<dbReference type="SUPFAM" id="SSF54211">
    <property type="entry name" value="Ribosomal protein S5 domain 2-like"/>
    <property type="match status" value="1"/>
</dbReference>
<dbReference type="AlphaFoldDB" id="A0A8J6IU51"/>
<keyword evidence="9" id="KW-1185">Reference proteome</keyword>
<dbReference type="FunFam" id="3.30.565.10:FF:000003">
    <property type="entry name" value="DNA mismatch repair endonuclease MutL"/>
    <property type="match status" value="1"/>
</dbReference>
<dbReference type="SMART" id="SM01340">
    <property type="entry name" value="DNA_mis_repair"/>
    <property type="match status" value="1"/>
</dbReference>
<dbReference type="SUPFAM" id="SSF118116">
    <property type="entry name" value="DNA mismatch repair protein MutL"/>
    <property type="match status" value="1"/>
</dbReference>